<dbReference type="EMBL" id="PYGD01000001">
    <property type="protein sequence ID" value="PSK94649.1"/>
    <property type="molecule type" value="Genomic_DNA"/>
</dbReference>
<dbReference type="AlphaFoldDB" id="A0A2P8DBQ9"/>
<dbReference type="InterPro" id="IPR011050">
    <property type="entry name" value="Pectin_lyase_fold/virulence"/>
</dbReference>
<evidence type="ECO:0000259" key="1">
    <source>
        <dbReference type="Pfam" id="PF13229"/>
    </source>
</evidence>
<dbReference type="Pfam" id="PF18962">
    <property type="entry name" value="Por_Secre_tail"/>
    <property type="match status" value="1"/>
</dbReference>
<evidence type="ECO:0000259" key="2">
    <source>
        <dbReference type="Pfam" id="PF18962"/>
    </source>
</evidence>
<comment type="caution">
    <text evidence="3">The sequence shown here is derived from an EMBL/GenBank/DDBJ whole genome shotgun (WGS) entry which is preliminary data.</text>
</comment>
<dbReference type="Gene3D" id="2.160.20.10">
    <property type="entry name" value="Single-stranded right-handed beta-helix, Pectin lyase-like"/>
    <property type="match status" value="1"/>
</dbReference>
<gene>
    <name evidence="3" type="ORF">B0I18_101809</name>
</gene>
<sequence length="547" mass="59033">MLINKSLVLIRDNPSGSVIIDAVNRPVSTQLKNIIRVWNASNVLIDGLTLQNCIGYGARAIRVHGSGNNIMIRNCTIRNIGWISNNLAILPSGTDAANAVLVDGDELQPLINVSFLTNSISNCATGVGEALTYAGYVRNSIIEGNTIDSISNIGIDLAGNYWYLNPLDSALTQARDITVRRNRISRCMSGRAISAGIYLDGSVNCIVEQNEILECGVGIALGAEERSLTGTLPVGGHTVRNNKVHHNVSSGLVIGGVKADRRVRNVTISNNSFFHNRTGARINGIDSIITLDGAGRYEVAYFGNIYGGEISLAHTDTVLFQNNLVYPRNERKHIVVAPGVAIAGFNSDYNQYFRDDLNFGMVITSSTVPPTFLNGTNYSAGFTGTTLQQYQSSTNLDMHSHFGDPKLTDTALHNYMPLSGSPMIDTGNPVYDPVLSGTTDYLDSARLRGSRIDIGAYESTSTSTNIIPGNKEHAFVLLFPNPTTGKVYFEMSEPVDEVVVSNMLGQSMMANNTTPESVDLSNLPAGLYILSLRSKSGKTGNAKIRKE</sequence>
<accession>A0A2P8DBQ9</accession>
<dbReference type="Proteomes" id="UP000240572">
    <property type="component" value="Unassembled WGS sequence"/>
</dbReference>
<dbReference type="InterPro" id="IPR012334">
    <property type="entry name" value="Pectin_lyas_fold"/>
</dbReference>
<reference evidence="3 4" key="1">
    <citation type="submission" date="2018-03" db="EMBL/GenBank/DDBJ databases">
        <title>Genomic Encyclopedia of Type Strains, Phase III (KMG-III): the genomes of soil and plant-associated and newly described type strains.</title>
        <authorList>
            <person name="Whitman W."/>
        </authorList>
    </citation>
    <scope>NUCLEOTIDE SEQUENCE [LARGE SCALE GENOMIC DNA]</scope>
    <source>
        <strain evidence="3 4">CGMCC 1.12700</strain>
    </source>
</reference>
<evidence type="ECO:0000313" key="4">
    <source>
        <dbReference type="Proteomes" id="UP000240572"/>
    </source>
</evidence>
<dbReference type="InterPro" id="IPR026444">
    <property type="entry name" value="Secre_tail"/>
</dbReference>
<proteinExistence type="predicted"/>
<dbReference type="InterPro" id="IPR059226">
    <property type="entry name" value="Choice_anch_Q_dom"/>
</dbReference>
<name>A0A2P8DBQ9_9BACT</name>
<keyword evidence="4" id="KW-1185">Reference proteome</keyword>
<dbReference type="SMART" id="SM00710">
    <property type="entry name" value="PbH1"/>
    <property type="match status" value="7"/>
</dbReference>
<dbReference type="InterPro" id="IPR006626">
    <property type="entry name" value="PbH1"/>
</dbReference>
<dbReference type="NCBIfam" id="NF041518">
    <property type="entry name" value="choice_anch_Q"/>
    <property type="match status" value="1"/>
</dbReference>
<dbReference type="InterPro" id="IPR039448">
    <property type="entry name" value="Beta_helix"/>
</dbReference>
<organism evidence="3 4">
    <name type="scientific">Taibaiella chishuiensis</name>
    <dbReference type="NCBI Taxonomy" id="1434707"/>
    <lineage>
        <taxon>Bacteria</taxon>
        <taxon>Pseudomonadati</taxon>
        <taxon>Bacteroidota</taxon>
        <taxon>Chitinophagia</taxon>
        <taxon>Chitinophagales</taxon>
        <taxon>Chitinophagaceae</taxon>
        <taxon>Taibaiella</taxon>
    </lineage>
</organism>
<feature type="domain" description="Right handed beta helix" evidence="1">
    <location>
        <begin position="34"/>
        <end position="221"/>
    </location>
</feature>
<evidence type="ECO:0000313" key="3">
    <source>
        <dbReference type="EMBL" id="PSK94649.1"/>
    </source>
</evidence>
<dbReference type="Pfam" id="PF13229">
    <property type="entry name" value="Beta_helix"/>
    <property type="match status" value="1"/>
</dbReference>
<protein>
    <submittedName>
        <fullName evidence="3">Putative secreted protein (Por secretion system target)</fullName>
    </submittedName>
</protein>
<dbReference type="NCBIfam" id="TIGR04183">
    <property type="entry name" value="Por_Secre_tail"/>
    <property type="match status" value="1"/>
</dbReference>
<feature type="domain" description="Secretion system C-terminal sorting" evidence="2">
    <location>
        <begin position="478"/>
        <end position="540"/>
    </location>
</feature>
<dbReference type="SUPFAM" id="SSF51126">
    <property type="entry name" value="Pectin lyase-like"/>
    <property type="match status" value="1"/>
</dbReference>